<dbReference type="KEGG" id="dko:I596_2655"/>
<comment type="similarity">
    <text evidence="1 10">Belongs to the GHMP kinase family. IspE subfamily.</text>
</comment>
<dbReference type="GO" id="GO:0005524">
    <property type="term" value="F:ATP binding"/>
    <property type="evidence" value="ECO:0007669"/>
    <property type="project" value="UniProtKB-UniRule"/>
</dbReference>
<dbReference type="Pfam" id="PF08544">
    <property type="entry name" value="GHMP_kinases_C"/>
    <property type="match status" value="1"/>
</dbReference>
<feature type="domain" description="GHMP kinase N-terminal" evidence="11">
    <location>
        <begin position="75"/>
        <end position="151"/>
    </location>
</feature>
<organism evidence="13 14">
    <name type="scientific">Dokdonella koreensis DS-123</name>
    <dbReference type="NCBI Taxonomy" id="1300342"/>
    <lineage>
        <taxon>Bacteria</taxon>
        <taxon>Pseudomonadati</taxon>
        <taxon>Pseudomonadota</taxon>
        <taxon>Gammaproteobacteria</taxon>
        <taxon>Lysobacterales</taxon>
        <taxon>Rhodanobacteraceae</taxon>
        <taxon>Dokdonella</taxon>
    </lineage>
</organism>
<keyword evidence="7 10" id="KW-0067">ATP-binding</keyword>
<comment type="pathway">
    <text evidence="10">Isoprenoid biosynthesis; isopentenyl diphosphate biosynthesis via DXP pathway; isopentenyl diphosphate from 1-deoxy-D-xylulose 5-phosphate: step 3/6.</text>
</comment>
<feature type="binding site" evidence="10">
    <location>
        <begin position="102"/>
        <end position="112"/>
    </location>
    <ligand>
        <name>ATP</name>
        <dbReference type="ChEBI" id="CHEBI:30616"/>
    </ligand>
</feature>
<dbReference type="InterPro" id="IPR014721">
    <property type="entry name" value="Ribsml_uS5_D2-typ_fold_subgr"/>
</dbReference>
<name>A0A160DWP8_9GAMM</name>
<dbReference type="UniPathway" id="UPA00056">
    <property type="reaction ID" value="UER00094"/>
</dbReference>
<dbReference type="STRING" id="1300342.I596_2655"/>
<dbReference type="NCBIfam" id="TIGR00154">
    <property type="entry name" value="ispE"/>
    <property type="match status" value="1"/>
</dbReference>
<dbReference type="InterPro" id="IPR036554">
    <property type="entry name" value="GHMP_kinase_C_sf"/>
</dbReference>
<dbReference type="Gene3D" id="3.30.70.890">
    <property type="entry name" value="GHMP kinase, C-terminal domain"/>
    <property type="match status" value="1"/>
</dbReference>
<dbReference type="Gene3D" id="3.30.230.10">
    <property type="match status" value="1"/>
</dbReference>
<evidence type="ECO:0000256" key="1">
    <source>
        <dbReference type="ARBA" id="ARBA00009684"/>
    </source>
</evidence>
<keyword evidence="8 10" id="KW-0414">Isoprene biosynthesis</keyword>
<feature type="active site" evidence="10">
    <location>
        <position position="19"/>
    </location>
</feature>
<dbReference type="Pfam" id="PF00288">
    <property type="entry name" value="GHMP_kinases_N"/>
    <property type="match status" value="1"/>
</dbReference>
<dbReference type="SUPFAM" id="SSF54211">
    <property type="entry name" value="Ribosomal protein S5 domain 2-like"/>
    <property type="match status" value="1"/>
</dbReference>
<protein>
    <recommendedName>
        <fullName evidence="3 10">4-diphosphocytidyl-2-C-methyl-D-erythritol kinase</fullName>
        <shortName evidence="10">CMK</shortName>
        <ecNumber evidence="2 10">2.7.1.148</ecNumber>
    </recommendedName>
    <alternativeName>
        <fullName evidence="9 10">4-(cytidine-5'-diphospho)-2-C-methyl-D-erythritol kinase</fullName>
    </alternativeName>
</protein>
<dbReference type="PATRIC" id="fig|1300342.3.peg.2583"/>
<reference evidence="13 14" key="1">
    <citation type="submission" date="2016-04" db="EMBL/GenBank/DDBJ databases">
        <title>Complete genome sequence of Dokdonella koreensis DS-123T.</title>
        <authorList>
            <person name="Kim J.F."/>
            <person name="Lee H."/>
            <person name="Kwak M.-J."/>
        </authorList>
    </citation>
    <scope>NUCLEOTIDE SEQUENCE [LARGE SCALE GENOMIC DNA]</scope>
    <source>
        <strain evidence="13 14">DS-123</strain>
    </source>
</reference>
<dbReference type="EC" id="2.7.1.148" evidence="2 10"/>
<dbReference type="InterPro" id="IPR006204">
    <property type="entry name" value="GHMP_kinase_N_dom"/>
</dbReference>
<dbReference type="PANTHER" id="PTHR43527:SF2">
    <property type="entry name" value="4-DIPHOSPHOCYTIDYL-2-C-METHYL-D-ERYTHRITOL KINASE, CHLOROPLASTIC"/>
    <property type="match status" value="1"/>
</dbReference>
<dbReference type="GO" id="GO:0016114">
    <property type="term" value="P:terpenoid biosynthetic process"/>
    <property type="evidence" value="ECO:0007669"/>
    <property type="project" value="UniProtKB-UniRule"/>
</dbReference>
<feature type="active site" evidence="10">
    <location>
        <position position="144"/>
    </location>
</feature>
<dbReference type="AlphaFoldDB" id="A0A160DWP8"/>
<dbReference type="GO" id="GO:0050515">
    <property type="term" value="F:4-(cytidine 5'-diphospho)-2-C-methyl-D-erythritol kinase activity"/>
    <property type="evidence" value="ECO:0007669"/>
    <property type="project" value="UniProtKB-UniRule"/>
</dbReference>
<evidence type="ECO:0000256" key="5">
    <source>
        <dbReference type="ARBA" id="ARBA00022741"/>
    </source>
</evidence>
<dbReference type="SUPFAM" id="SSF55060">
    <property type="entry name" value="GHMP Kinase, C-terminal domain"/>
    <property type="match status" value="1"/>
</dbReference>
<dbReference type="PANTHER" id="PTHR43527">
    <property type="entry name" value="4-DIPHOSPHOCYTIDYL-2-C-METHYL-D-ERYTHRITOL KINASE, CHLOROPLASTIC"/>
    <property type="match status" value="1"/>
</dbReference>
<evidence type="ECO:0000256" key="7">
    <source>
        <dbReference type="ARBA" id="ARBA00022840"/>
    </source>
</evidence>
<keyword evidence="4 10" id="KW-0808">Transferase</keyword>
<feature type="domain" description="GHMP kinase C-terminal" evidence="12">
    <location>
        <begin position="212"/>
        <end position="260"/>
    </location>
</feature>
<evidence type="ECO:0000256" key="2">
    <source>
        <dbReference type="ARBA" id="ARBA00012052"/>
    </source>
</evidence>
<gene>
    <name evidence="10" type="primary">ispE</name>
    <name evidence="13" type="ORF">I596_2655</name>
</gene>
<dbReference type="RefSeq" id="WP_067648412.1">
    <property type="nucleotide sequence ID" value="NZ_CP015249.1"/>
</dbReference>
<evidence type="ECO:0000256" key="8">
    <source>
        <dbReference type="ARBA" id="ARBA00023229"/>
    </source>
</evidence>
<proteinExistence type="inferred from homology"/>
<evidence type="ECO:0000313" key="14">
    <source>
        <dbReference type="Proteomes" id="UP000076830"/>
    </source>
</evidence>
<dbReference type="InterPro" id="IPR013750">
    <property type="entry name" value="GHMP_kinase_C_dom"/>
</dbReference>
<evidence type="ECO:0000259" key="12">
    <source>
        <dbReference type="Pfam" id="PF08544"/>
    </source>
</evidence>
<evidence type="ECO:0000256" key="3">
    <source>
        <dbReference type="ARBA" id="ARBA00017473"/>
    </source>
</evidence>
<keyword evidence="14" id="KW-1185">Reference proteome</keyword>
<dbReference type="InterPro" id="IPR004424">
    <property type="entry name" value="IspE"/>
</dbReference>
<evidence type="ECO:0000256" key="9">
    <source>
        <dbReference type="ARBA" id="ARBA00032554"/>
    </source>
</evidence>
<accession>A0A160DWP8</accession>
<dbReference type="PIRSF" id="PIRSF010376">
    <property type="entry name" value="IspE"/>
    <property type="match status" value="1"/>
</dbReference>
<dbReference type="Proteomes" id="UP000076830">
    <property type="component" value="Chromosome"/>
</dbReference>
<evidence type="ECO:0000259" key="11">
    <source>
        <dbReference type="Pfam" id="PF00288"/>
    </source>
</evidence>
<sequence length="297" mass="31477">MTAPAPAGPGWSSWPAPAKLNLFLHIVGRRADGYHQLQTVFHLLDWGDRIRLRPRADGRIVRHDGPAGVPPEDDLAVRAAAALQAACGTGAGADILVEKHIPLGAGLGGGSSDAATVLVALNRLWGCGLAMDDLAELGLRLGADVPVFVQGRSAFAEGIGERLTPLALAPQWYLVVHPGVHVPTADLFRAPELTRDTPATTISRFLSGETAFNAFEPLVRRRYPAVARAFEWLEPHGVARLSGSGSAVFVPVASAEDGYRLAGDRPAGMTAFVAQGLDRSPLHAMLERREGEDNSDS</sequence>
<dbReference type="EMBL" id="CP015249">
    <property type="protein sequence ID" value="ANB18651.1"/>
    <property type="molecule type" value="Genomic_DNA"/>
</dbReference>
<evidence type="ECO:0000256" key="10">
    <source>
        <dbReference type="HAMAP-Rule" id="MF_00061"/>
    </source>
</evidence>
<dbReference type="HAMAP" id="MF_00061">
    <property type="entry name" value="IspE"/>
    <property type="match status" value="1"/>
</dbReference>
<dbReference type="InterPro" id="IPR020568">
    <property type="entry name" value="Ribosomal_Su5_D2-typ_SF"/>
</dbReference>
<dbReference type="OrthoDB" id="9809438at2"/>
<keyword evidence="6 10" id="KW-0418">Kinase</keyword>
<evidence type="ECO:0000256" key="6">
    <source>
        <dbReference type="ARBA" id="ARBA00022777"/>
    </source>
</evidence>
<evidence type="ECO:0000256" key="4">
    <source>
        <dbReference type="ARBA" id="ARBA00022679"/>
    </source>
</evidence>
<keyword evidence="5 10" id="KW-0547">Nucleotide-binding</keyword>
<comment type="function">
    <text evidence="10">Catalyzes the phosphorylation of the position 2 hydroxy group of 4-diphosphocytidyl-2C-methyl-D-erythritol.</text>
</comment>
<comment type="catalytic activity">
    <reaction evidence="10">
        <text>4-CDP-2-C-methyl-D-erythritol + ATP = 4-CDP-2-C-methyl-D-erythritol 2-phosphate + ADP + H(+)</text>
        <dbReference type="Rhea" id="RHEA:18437"/>
        <dbReference type="ChEBI" id="CHEBI:15378"/>
        <dbReference type="ChEBI" id="CHEBI:30616"/>
        <dbReference type="ChEBI" id="CHEBI:57823"/>
        <dbReference type="ChEBI" id="CHEBI:57919"/>
        <dbReference type="ChEBI" id="CHEBI:456216"/>
        <dbReference type="EC" id="2.7.1.148"/>
    </reaction>
</comment>
<dbReference type="GO" id="GO:0019288">
    <property type="term" value="P:isopentenyl diphosphate biosynthetic process, methylerythritol 4-phosphate pathway"/>
    <property type="evidence" value="ECO:0007669"/>
    <property type="project" value="UniProtKB-UniRule"/>
</dbReference>
<evidence type="ECO:0000313" key="13">
    <source>
        <dbReference type="EMBL" id="ANB18651.1"/>
    </source>
</evidence>